<name>A0ABQ1UPI3_9BACT</name>
<comment type="caution">
    <text evidence="1">The sequence shown here is derived from an EMBL/GenBank/DDBJ whole genome shotgun (WGS) entry which is preliminary data.</text>
</comment>
<evidence type="ECO:0000313" key="2">
    <source>
        <dbReference type="Proteomes" id="UP000632273"/>
    </source>
</evidence>
<gene>
    <name evidence="1" type="ORF">GCM10011383_38800</name>
</gene>
<dbReference type="SUPFAM" id="SSF54060">
    <property type="entry name" value="His-Me finger endonucleases"/>
    <property type="match status" value="1"/>
</dbReference>
<dbReference type="InterPro" id="IPR044925">
    <property type="entry name" value="His-Me_finger_sf"/>
</dbReference>
<proteinExistence type="predicted"/>
<sequence>MDIHPFEEWLPAKFHPGFEVSNFGNVRFQDTKQLAELRKGADGFIYANLDLPVDYLVAAAWHSGEELIEGKFDVIHQDGDTTNNMSYNLVAVPL</sequence>
<reference evidence="2" key="1">
    <citation type="journal article" date="2019" name="Int. J. Syst. Evol. Microbiol.">
        <title>The Global Catalogue of Microorganisms (GCM) 10K type strain sequencing project: providing services to taxonomists for standard genome sequencing and annotation.</title>
        <authorList>
            <consortium name="The Broad Institute Genomics Platform"/>
            <consortium name="The Broad Institute Genome Sequencing Center for Infectious Disease"/>
            <person name="Wu L."/>
            <person name="Ma J."/>
        </authorList>
    </citation>
    <scope>NUCLEOTIDE SEQUENCE [LARGE SCALE GENOMIC DNA]</scope>
    <source>
        <strain evidence="2">CGMCC 1.15197</strain>
    </source>
</reference>
<dbReference type="EMBL" id="BMHT01000008">
    <property type="protein sequence ID" value="GGF23418.1"/>
    <property type="molecule type" value="Genomic_DNA"/>
</dbReference>
<dbReference type="Gene3D" id="3.90.75.20">
    <property type="match status" value="1"/>
</dbReference>
<dbReference type="Proteomes" id="UP000632273">
    <property type="component" value="Unassembled WGS sequence"/>
</dbReference>
<evidence type="ECO:0000313" key="1">
    <source>
        <dbReference type="EMBL" id="GGF23418.1"/>
    </source>
</evidence>
<protein>
    <recommendedName>
        <fullName evidence="3">HNH endonuclease</fullName>
    </recommendedName>
</protein>
<keyword evidence="2" id="KW-1185">Reference proteome</keyword>
<evidence type="ECO:0008006" key="3">
    <source>
        <dbReference type="Google" id="ProtNLM"/>
    </source>
</evidence>
<dbReference type="RefSeq" id="WP_188815716.1">
    <property type="nucleotide sequence ID" value="NZ_BMHT01000008.1"/>
</dbReference>
<organism evidence="1 2">
    <name type="scientific">Hymenobacter cavernae</name>
    <dbReference type="NCBI Taxonomy" id="2044852"/>
    <lineage>
        <taxon>Bacteria</taxon>
        <taxon>Pseudomonadati</taxon>
        <taxon>Bacteroidota</taxon>
        <taxon>Cytophagia</taxon>
        <taxon>Cytophagales</taxon>
        <taxon>Hymenobacteraceae</taxon>
        <taxon>Hymenobacter</taxon>
    </lineage>
</organism>
<accession>A0ABQ1UPI3</accession>